<dbReference type="EMBL" id="LFRF01000005">
    <property type="protein sequence ID" value="KND92829.1"/>
    <property type="molecule type" value="Genomic_DNA"/>
</dbReference>
<feature type="transmembrane region" description="Helical" evidence="2">
    <location>
        <begin position="87"/>
        <end position="109"/>
    </location>
</feature>
<dbReference type="STRING" id="1163406.A0A0L0NFL8"/>
<dbReference type="OrthoDB" id="3990500at2759"/>
<name>A0A0L0NFL8_TOLOC</name>
<dbReference type="Proteomes" id="UP000036947">
    <property type="component" value="Unassembled WGS sequence"/>
</dbReference>
<keyword evidence="2" id="KW-1133">Transmembrane helix</keyword>
<feature type="region of interest" description="Disordered" evidence="1">
    <location>
        <begin position="36"/>
        <end position="57"/>
    </location>
</feature>
<reference evidence="3 4" key="1">
    <citation type="journal article" date="2015" name="BMC Genomics">
        <title>The genome of the truffle-parasite Tolypocladium ophioglossoides and the evolution of antifungal peptaibiotics.</title>
        <authorList>
            <person name="Quandt C.A."/>
            <person name="Bushley K.E."/>
            <person name="Spatafora J.W."/>
        </authorList>
    </citation>
    <scope>NUCLEOTIDE SEQUENCE [LARGE SCALE GENOMIC DNA]</scope>
    <source>
        <strain evidence="3 4">CBS 100239</strain>
    </source>
</reference>
<dbReference type="AlphaFoldDB" id="A0A0L0NFL8"/>
<keyword evidence="4" id="KW-1185">Reference proteome</keyword>
<feature type="compositionally biased region" description="Polar residues" evidence="1">
    <location>
        <begin position="38"/>
        <end position="57"/>
    </location>
</feature>
<organism evidence="3 4">
    <name type="scientific">Tolypocladium ophioglossoides (strain CBS 100239)</name>
    <name type="common">Snaketongue truffleclub</name>
    <name type="synonym">Elaphocordyceps ophioglossoides</name>
    <dbReference type="NCBI Taxonomy" id="1163406"/>
    <lineage>
        <taxon>Eukaryota</taxon>
        <taxon>Fungi</taxon>
        <taxon>Dikarya</taxon>
        <taxon>Ascomycota</taxon>
        <taxon>Pezizomycotina</taxon>
        <taxon>Sordariomycetes</taxon>
        <taxon>Hypocreomycetidae</taxon>
        <taxon>Hypocreales</taxon>
        <taxon>Ophiocordycipitaceae</taxon>
        <taxon>Tolypocladium</taxon>
    </lineage>
</organism>
<gene>
    <name evidence="3" type="ORF">TOPH_02572</name>
</gene>
<evidence type="ECO:0000256" key="2">
    <source>
        <dbReference type="SAM" id="Phobius"/>
    </source>
</evidence>
<evidence type="ECO:0000313" key="3">
    <source>
        <dbReference type="EMBL" id="KND92829.1"/>
    </source>
</evidence>
<evidence type="ECO:0000256" key="1">
    <source>
        <dbReference type="SAM" id="MobiDB-lite"/>
    </source>
</evidence>
<comment type="caution">
    <text evidence="3">The sequence shown here is derived from an EMBL/GenBank/DDBJ whole genome shotgun (WGS) entry which is preliminary data.</text>
</comment>
<protein>
    <submittedName>
        <fullName evidence="3">Uncharacterized protein</fullName>
    </submittedName>
</protein>
<sequence>MSRLFGLRTARFFAAGGVYVGAAMLSNPRVPLRLDSGQPVTARSRQRQQPPGSSLSPQLVRQVSSGSLAGFAAGFFVALFSRTLVFLGGLLAVSLHIASCWGLGVPRLAGINQQRWPGLSSVGRLGADNPWFTSSFALTFILAAFVRL</sequence>
<keyword evidence="2" id="KW-0472">Membrane</keyword>
<accession>A0A0L0NFL8</accession>
<evidence type="ECO:0000313" key="4">
    <source>
        <dbReference type="Proteomes" id="UP000036947"/>
    </source>
</evidence>
<proteinExistence type="predicted"/>
<keyword evidence="2" id="KW-0812">Transmembrane</keyword>